<comment type="caution">
    <text evidence="2">The sequence shown here is derived from an EMBL/GenBank/DDBJ whole genome shotgun (WGS) entry which is preliminary data.</text>
</comment>
<reference evidence="2" key="1">
    <citation type="journal article" date="2023" name="Genome Biol. Evol.">
        <title>Long-read-based Genome Assembly of Drosophila gunungcola Reveals Fewer Chemosensory Genes in Flower-breeding Species.</title>
        <authorList>
            <person name="Negi A."/>
            <person name="Liao B.Y."/>
            <person name="Yeh S.D."/>
        </authorList>
    </citation>
    <scope>NUCLEOTIDE SEQUENCE</scope>
    <source>
        <strain evidence="2">Sukarami</strain>
    </source>
</reference>
<proteinExistence type="predicted"/>
<dbReference type="OrthoDB" id="7864976at2759"/>
<accession>A0A9P9YB17</accession>
<dbReference type="Proteomes" id="UP001059596">
    <property type="component" value="Unassembled WGS sequence"/>
</dbReference>
<protein>
    <submittedName>
        <fullName evidence="2">Uncharacterized protein</fullName>
    </submittedName>
</protein>
<dbReference type="EMBL" id="JAMKOV010000158">
    <property type="protein sequence ID" value="KAI8033254.1"/>
    <property type="molecule type" value="Genomic_DNA"/>
</dbReference>
<evidence type="ECO:0000313" key="2">
    <source>
        <dbReference type="EMBL" id="KAI8033254.1"/>
    </source>
</evidence>
<keyword evidence="3" id="KW-1185">Reference proteome</keyword>
<feature type="region of interest" description="Disordered" evidence="1">
    <location>
        <begin position="92"/>
        <end position="145"/>
    </location>
</feature>
<evidence type="ECO:0000256" key="1">
    <source>
        <dbReference type="SAM" id="MobiDB-lite"/>
    </source>
</evidence>
<gene>
    <name evidence="2" type="ORF">M5D96_013996</name>
</gene>
<dbReference type="AlphaFoldDB" id="A0A9P9YB17"/>
<name>A0A9P9YB17_9MUSC</name>
<organism evidence="2 3">
    <name type="scientific">Drosophila gunungcola</name>
    <name type="common">fruit fly</name>
    <dbReference type="NCBI Taxonomy" id="103775"/>
    <lineage>
        <taxon>Eukaryota</taxon>
        <taxon>Metazoa</taxon>
        <taxon>Ecdysozoa</taxon>
        <taxon>Arthropoda</taxon>
        <taxon>Hexapoda</taxon>
        <taxon>Insecta</taxon>
        <taxon>Pterygota</taxon>
        <taxon>Neoptera</taxon>
        <taxon>Endopterygota</taxon>
        <taxon>Diptera</taxon>
        <taxon>Brachycera</taxon>
        <taxon>Muscomorpha</taxon>
        <taxon>Ephydroidea</taxon>
        <taxon>Drosophilidae</taxon>
        <taxon>Drosophila</taxon>
        <taxon>Sophophora</taxon>
    </lineage>
</organism>
<evidence type="ECO:0000313" key="3">
    <source>
        <dbReference type="Proteomes" id="UP001059596"/>
    </source>
</evidence>
<sequence length="145" mass="16327">MQNSTVISRVNAGLSRCLSHHRRLCRGIVELDRLIYNDEFLKDPRTQWLLHQRRQREEKLIKHKVISLGHLLSGKSNLAVTRAFCQLLLSESPCGSHSPKARTQTGPLPAPTPLPSPERRPSFRISASLPRPERKASAKACCQSC</sequence>